<evidence type="ECO:0000313" key="3">
    <source>
        <dbReference type="EMBL" id="RMC35314.1"/>
    </source>
</evidence>
<dbReference type="PANTHER" id="PTHR30510">
    <property type="entry name" value="UPF0229 PROTEIN YEAH"/>
    <property type="match status" value="1"/>
</dbReference>
<dbReference type="NCBIfam" id="NF003707">
    <property type="entry name" value="PRK05325.1-2"/>
    <property type="match status" value="1"/>
</dbReference>
<feature type="region of interest" description="Disordered" evidence="2">
    <location>
        <begin position="71"/>
        <end position="107"/>
    </location>
</feature>
<dbReference type="HAMAP" id="MF_01232">
    <property type="entry name" value="UPF0229"/>
    <property type="match status" value="1"/>
</dbReference>
<dbReference type="RefSeq" id="WP_122111940.1">
    <property type="nucleotide sequence ID" value="NZ_QOKZ01000003.1"/>
</dbReference>
<comment type="caution">
    <text evidence="3">The sequence shown here is derived from an EMBL/GenBank/DDBJ whole genome shotgun (WGS) entry which is preliminary data.</text>
</comment>
<name>A0A3M0MG49_9RHOB</name>
<dbReference type="Proteomes" id="UP000273516">
    <property type="component" value="Unassembled WGS sequence"/>
</dbReference>
<dbReference type="NCBIfam" id="NF003708">
    <property type="entry name" value="PRK05325.1-3"/>
    <property type="match status" value="1"/>
</dbReference>
<sequence length="438" mass="50163">MAQFIDRRLNPKDRSLANRRRFIRRVRGAVKKAVDASVQKRGIADVDRGESVTVPGGDIHEPTFHIARDGGHREHVLPGNRAYRKGDRIDKPPGGAGAGREGAPEGEGEDSFLFVLSRDEFLDLFFEDLELPDLIKRSMKQTESHKPRRSGLSVTGSPANLSVQRTMRNSIGRRIALKRPKNEHVEELREEMRRLELTLDPDDKTGWARLERLRAQIDLLVHRQKRIPFLDPLDVRYRFFEMQPEPTANAVMFCLMDVSASMGEREKDLAKRFFTLLHLFLKRRYDKVELVFIRHTHQAHEVDEETFFHSRDSGGTVVSTALIEMKRIIDERYAPSEWNIYAAQASDGENYSGDSAKCVGILNSGLMKLCQYFAYVEIIDKDEALILTNNGNGTELWRSYLEVAANWPNFALKRVAKRSDIYPVFRELFSTEAETSDG</sequence>
<reference evidence="3 4" key="1">
    <citation type="submission" date="2018-07" db="EMBL/GenBank/DDBJ databases">
        <authorList>
            <person name="Zhang Y."/>
            <person name="Wang L."/>
            <person name="Ma S."/>
        </authorList>
    </citation>
    <scope>NUCLEOTIDE SEQUENCE [LARGE SCALE GENOMIC DNA]</scope>
    <source>
        <strain evidence="3 4">4-2</strain>
    </source>
</reference>
<evidence type="ECO:0000313" key="4">
    <source>
        <dbReference type="Proteomes" id="UP000273516"/>
    </source>
</evidence>
<keyword evidence="4" id="KW-1185">Reference proteome</keyword>
<dbReference type="InterPro" id="IPR006698">
    <property type="entry name" value="UPF0229"/>
</dbReference>
<accession>A0A3M0MG49</accession>
<evidence type="ECO:0000256" key="2">
    <source>
        <dbReference type="SAM" id="MobiDB-lite"/>
    </source>
</evidence>
<dbReference type="PANTHER" id="PTHR30510:SF2">
    <property type="entry name" value="UPF0229 PROTEIN YEAH"/>
    <property type="match status" value="1"/>
</dbReference>
<dbReference type="EMBL" id="QOKZ01000003">
    <property type="protein sequence ID" value="RMC35314.1"/>
    <property type="molecule type" value="Genomic_DNA"/>
</dbReference>
<organism evidence="3 4">
    <name type="scientific">Paracoccus alkanivorans</name>
    <dbReference type="NCBI Taxonomy" id="2116655"/>
    <lineage>
        <taxon>Bacteria</taxon>
        <taxon>Pseudomonadati</taxon>
        <taxon>Pseudomonadota</taxon>
        <taxon>Alphaproteobacteria</taxon>
        <taxon>Rhodobacterales</taxon>
        <taxon>Paracoccaceae</taxon>
        <taxon>Paracoccus</taxon>
    </lineage>
</organism>
<evidence type="ECO:0000256" key="1">
    <source>
        <dbReference type="HAMAP-Rule" id="MF_01232"/>
    </source>
</evidence>
<dbReference type="AlphaFoldDB" id="A0A3M0MG49"/>
<dbReference type="Pfam" id="PF04285">
    <property type="entry name" value="DUF444"/>
    <property type="match status" value="1"/>
</dbReference>
<proteinExistence type="inferred from homology"/>
<comment type="similarity">
    <text evidence="1">Belongs to the UPF0229 family.</text>
</comment>
<gene>
    <name evidence="3" type="ORF">C9E81_08695</name>
</gene>
<protein>
    <recommendedName>
        <fullName evidence="1">UPF0229 protein C9E81_08695</fullName>
    </recommendedName>
</protein>
<dbReference type="OrthoDB" id="9788289at2"/>